<evidence type="ECO:0000256" key="1">
    <source>
        <dbReference type="ARBA" id="ARBA00023002"/>
    </source>
</evidence>
<dbReference type="InterPro" id="IPR008927">
    <property type="entry name" value="6-PGluconate_DH-like_C_sf"/>
</dbReference>
<dbReference type="Gene3D" id="3.40.50.720">
    <property type="entry name" value="NAD(P)-binding Rossmann-like Domain"/>
    <property type="match status" value="1"/>
</dbReference>
<dbReference type="RefSeq" id="WP_202626625.1">
    <property type="nucleotide sequence ID" value="NZ_BLJN01000001.1"/>
</dbReference>
<gene>
    <name evidence="4" type="ORF">GCM10011487_07410</name>
</gene>
<name>A0A829Y6U6_9GAMM</name>
<keyword evidence="1" id="KW-0560">Oxidoreductase</keyword>
<dbReference type="GO" id="GO:0016616">
    <property type="term" value="F:oxidoreductase activity, acting on the CH-OH group of donors, NAD or NADP as acceptor"/>
    <property type="evidence" value="ECO:0007669"/>
    <property type="project" value="TreeGrafter"/>
</dbReference>
<dbReference type="Pfam" id="PF01232">
    <property type="entry name" value="Mannitol_dh"/>
    <property type="match status" value="1"/>
</dbReference>
<dbReference type="InterPro" id="IPR013328">
    <property type="entry name" value="6PGD_dom2"/>
</dbReference>
<dbReference type="AlphaFoldDB" id="A0A829Y6U6"/>
<feature type="domain" description="Mannitol dehydrogenase N-terminal" evidence="2">
    <location>
        <begin position="29"/>
        <end position="272"/>
    </location>
</feature>
<sequence>MTLSLASVAVLGSRNLKIPAYDRKAVSIGVVHFGPGAFHRVHQACYLDDVLHTDPRWGICEVSLHSTGVRDALVPQDGLYTIAILDAESSFRVIGSVKEVLVAPESPSAVLDRMVAPTTYIVSATITEKGYCLNKEGGLDFSHPDIAYDLKHPETPKTFVGFLARALRLRHDKGHEPFNVISCDNLADNGHRLRRAVLEFVRSSDPTLAAWIEKEVTFPCTMVDSITPATDDALRARVKDALGVEDLWPVQREFFCQWVIENKLRGPQPDWASVGVTVTDDVAGFERAKLRLLNGAHSTLAYTGSLAGYETVSAAMGDTALATFVRRMMLENIRSGLAAPQGLDLDQYIEAVLRRFRNPTIRHLLAQIAWDGSQKLPFRILPTITENLAAGRSIARLCVPLAAWFHFIRRMTRDERQIMDPLAAQLSELAKRCTGDAAADVSVFLSLEKVFNSDLARNGTFRAALENAYARLAAVESPAQLGEALSGIDA</sequence>
<reference evidence="5" key="1">
    <citation type="submission" date="2020-01" db="EMBL/GenBank/DDBJ databases">
        <title>'Steroidobacter agaridevorans' sp. nov., agar-degrading bacteria isolated from rhizosphere soils.</title>
        <authorList>
            <person name="Ikenaga M."/>
            <person name="Kataoka M."/>
            <person name="Murouchi A."/>
            <person name="Katsuragi S."/>
            <person name="Sakai M."/>
        </authorList>
    </citation>
    <scope>NUCLEOTIDE SEQUENCE [LARGE SCALE GENOMIC DNA]</scope>
    <source>
        <strain evidence="5">YU21-B</strain>
    </source>
</reference>
<dbReference type="PANTHER" id="PTHR43362">
    <property type="entry name" value="MANNITOL DEHYDROGENASE DSF1-RELATED"/>
    <property type="match status" value="1"/>
</dbReference>
<feature type="domain" description="Mannitol dehydrogenase C-terminal" evidence="3">
    <location>
        <begin position="281"/>
        <end position="472"/>
    </location>
</feature>
<keyword evidence="5" id="KW-1185">Reference proteome</keyword>
<dbReference type="InterPro" id="IPR013118">
    <property type="entry name" value="Mannitol_DH_C"/>
</dbReference>
<evidence type="ECO:0000313" key="5">
    <source>
        <dbReference type="Proteomes" id="UP000445000"/>
    </source>
</evidence>
<evidence type="ECO:0000313" key="4">
    <source>
        <dbReference type="EMBL" id="GFE78741.1"/>
    </source>
</evidence>
<dbReference type="Proteomes" id="UP000445000">
    <property type="component" value="Unassembled WGS sequence"/>
</dbReference>
<dbReference type="PANTHER" id="PTHR43362:SF1">
    <property type="entry name" value="MANNITOL DEHYDROGENASE 2-RELATED"/>
    <property type="match status" value="1"/>
</dbReference>
<evidence type="ECO:0000259" key="2">
    <source>
        <dbReference type="Pfam" id="PF01232"/>
    </source>
</evidence>
<dbReference type="InterPro" id="IPR036291">
    <property type="entry name" value="NAD(P)-bd_dom_sf"/>
</dbReference>
<dbReference type="InterPro" id="IPR050988">
    <property type="entry name" value="Mannitol_DH/Oxidoreductase"/>
</dbReference>
<accession>A0A829Y6U6</accession>
<dbReference type="Pfam" id="PF08125">
    <property type="entry name" value="Mannitol_dh_C"/>
    <property type="match status" value="1"/>
</dbReference>
<dbReference type="Gene3D" id="1.10.1040.10">
    <property type="entry name" value="N-(1-d-carboxylethyl)-l-norvaline Dehydrogenase, domain 2"/>
    <property type="match status" value="1"/>
</dbReference>
<dbReference type="InterPro" id="IPR013131">
    <property type="entry name" value="Mannitol_DH_N"/>
</dbReference>
<organism evidence="4 5">
    <name type="scientific">Steroidobacter agaridevorans</name>
    <dbReference type="NCBI Taxonomy" id="2695856"/>
    <lineage>
        <taxon>Bacteria</taxon>
        <taxon>Pseudomonadati</taxon>
        <taxon>Pseudomonadota</taxon>
        <taxon>Gammaproteobacteria</taxon>
        <taxon>Steroidobacterales</taxon>
        <taxon>Steroidobacteraceae</taxon>
        <taxon>Steroidobacter</taxon>
    </lineage>
</organism>
<dbReference type="EMBL" id="BLJN01000001">
    <property type="protein sequence ID" value="GFE78741.1"/>
    <property type="molecule type" value="Genomic_DNA"/>
</dbReference>
<dbReference type="PRINTS" id="PR00084">
    <property type="entry name" value="MTLDHDRGNASE"/>
</dbReference>
<dbReference type="SUPFAM" id="SSF48179">
    <property type="entry name" value="6-phosphogluconate dehydrogenase C-terminal domain-like"/>
    <property type="match status" value="1"/>
</dbReference>
<evidence type="ECO:0000259" key="3">
    <source>
        <dbReference type="Pfam" id="PF08125"/>
    </source>
</evidence>
<comment type="caution">
    <text evidence="4">The sequence shown here is derived from an EMBL/GenBank/DDBJ whole genome shotgun (WGS) entry which is preliminary data.</text>
</comment>
<dbReference type="SUPFAM" id="SSF51735">
    <property type="entry name" value="NAD(P)-binding Rossmann-fold domains"/>
    <property type="match status" value="1"/>
</dbReference>
<proteinExistence type="predicted"/>
<protein>
    <submittedName>
        <fullName evidence="4">Mannitol 2-dehydrogenase</fullName>
    </submittedName>
</protein>
<dbReference type="InterPro" id="IPR000669">
    <property type="entry name" value="Mannitol_DH"/>
</dbReference>